<dbReference type="Pfam" id="PF13181">
    <property type="entry name" value="TPR_8"/>
    <property type="match status" value="1"/>
</dbReference>
<dbReference type="InterPro" id="IPR051012">
    <property type="entry name" value="CellSynth/LPSAsmb/PSIAsmb"/>
</dbReference>
<dbReference type="AlphaFoldDB" id="A0A6L6Q404"/>
<dbReference type="Gene3D" id="1.25.40.10">
    <property type="entry name" value="Tetratricopeptide repeat domain"/>
    <property type="match status" value="5"/>
</dbReference>
<name>A0A6L6Q404_9BURK</name>
<dbReference type="SUPFAM" id="SSF48452">
    <property type="entry name" value="TPR-like"/>
    <property type="match status" value="4"/>
</dbReference>
<comment type="caution">
    <text evidence="4">The sequence shown here is derived from an EMBL/GenBank/DDBJ whole genome shotgun (WGS) entry which is preliminary data.</text>
</comment>
<dbReference type="NCBIfam" id="TIGR02917">
    <property type="entry name" value="PEP_TPR_lipo"/>
    <property type="match status" value="1"/>
</dbReference>
<keyword evidence="2 3" id="KW-0802">TPR repeat</keyword>
<dbReference type="InterPro" id="IPR019734">
    <property type="entry name" value="TPR_rpt"/>
</dbReference>
<dbReference type="Proteomes" id="UP000484015">
    <property type="component" value="Unassembled WGS sequence"/>
</dbReference>
<keyword evidence="1" id="KW-0677">Repeat</keyword>
<feature type="repeat" description="TPR" evidence="3">
    <location>
        <begin position="207"/>
        <end position="240"/>
    </location>
</feature>
<dbReference type="PROSITE" id="PS50005">
    <property type="entry name" value="TPR"/>
    <property type="match status" value="4"/>
</dbReference>
<dbReference type="EMBL" id="WNLA01000012">
    <property type="protein sequence ID" value="MTW03938.1"/>
    <property type="molecule type" value="Genomic_DNA"/>
</dbReference>
<accession>A0A6L6Q404</accession>
<organism evidence="4 5">
    <name type="scientific">Pseudoduganella ginsengisoli</name>
    <dbReference type="NCBI Taxonomy" id="1462440"/>
    <lineage>
        <taxon>Bacteria</taxon>
        <taxon>Pseudomonadati</taxon>
        <taxon>Pseudomonadota</taxon>
        <taxon>Betaproteobacteria</taxon>
        <taxon>Burkholderiales</taxon>
        <taxon>Oxalobacteraceae</taxon>
        <taxon>Telluria group</taxon>
        <taxon>Pseudoduganella</taxon>
    </lineage>
</organism>
<dbReference type="Pfam" id="PF14559">
    <property type="entry name" value="TPR_19"/>
    <property type="match status" value="5"/>
</dbReference>
<evidence type="ECO:0000313" key="4">
    <source>
        <dbReference type="EMBL" id="MTW03938.1"/>
    </source>
</evidence>
<reference evidence="4 5" key="1">
    <citation type="submission" date="2019-11" db="EMBL/GenBank/DDBJ databases">
        <title>Type strains purchased from KCTC, JCM and DSMZ.</title>
        <authorList>
            <person name="Lu H."/>
        </authorList>
    </citation>
    <scope>NUCLEOTIDE SEQUENCE [LARGE SCALE GENOMIC DNA]</scope>
    <source>
        <strain evidence="4 5">KCTC 42409</strain>
    </source>
</reference>
<protein>
    <submittedName>
        <fullName evidence="4">PEP-CTERM system TPR-repeat protein PrsT</fullName>
    </submittedName>
</protein>
<feature type="repeat" description="TPR" evidence="3">
    <location>
        <begin position="377"/>
        <end position="410"/>
    </location>
</feature>
<dbReference type="PANTHER" id="PTHR45586:SF1">
    <property type="entry name" value="LIPOPOLYSACCHARIDE ASSEMBLY PROTEIN B"/>
    <property type="match status" value="1"/>
</dbReference>
<feature type="repeat" description="TPR" evidence="3">
    <location>
        <begin position="649"/>
        <end position="682"/>
    </location>
</feature>
<evidence type="ECO:0000256" key="3">
    <source>
        <dbReference type="PROSITE-ProRule" id="PRU00339"/>
    </source>
</evidence>
<dbReference type="Pfam" id="PF13432">
    <property type="entry name" value="TPR_16"/>
    <property type="match status" value="3"/>
</dbReference>
<dbReference type="InterPro" id="IPR011990">
    <property type="entry name" value="TPR-like_helical_dom_sf"/>
</dbReference>
<keyword evidence="5" id="KW-1185">Reference proteome</keyword>
<dbReference type="PANTHER" id="PTHR45586">
    <property type="entry name" value="TPR REPEAT-CONTAINING PROTEIN PA4667"/>
    <property type="match status" value="1"/>
</dbReference>
<feature type="repeat" description="TPR" evidence="3">
    <location>
        <begin position="717"/>
        <end position="750"/>
    </location>
</feature>
<gene>
    <name evidence="4" type="primary">prsT</name>
    <name evidence="4" type="ORF">GM668_17805</name>
</gene>
<dbReference type="OrthoDB" id="5290951at2"/>
<proteinExistence type="predicted"/>
<dbReference type="SMART" id="SM00028">
    <property type="entry name" value="TPR"/>
    <property type="match status" value="16"/>
</dbReference>
<evidence type="ECO:0000256" key="1">
    <source>
        <dbReference type="ARBA" id="ARBA00022737"/>
    </source>
</evidence>
<evidence type="ECO:0000313" key="5">
    <source>
        <dbReference type="Proteomes" id="UP000484015"/>
    </source>
</evidence>
<sequence length="932" mass="100573">MPTCGLPIRLIRNAMPYRLTAPFTALLLATALFGCGEQDKDALVAKARQYRANGELRAATIEFKNVLQAHPDDGETRFLLGQTYNETGEALTAEKEIRRAINLGYPEEAALGELGKALLLQGEYQKALDQTAKAAKPGPALSCVRADALRALGKASEAQALYESVLQAQPGFPAALIGMGRLAQTAGDMAAASQFASQAQQADPRNTDALLFMADLQRSQKQYDEAMATLDRILQIAPEHRSAHIEKAYILIPQAKFEAAQKELDTAVLSGPSGMMIAYTQALLDFTQGKDAAALESLQKVLRAAPEHPPSMLMAGAINLNMGALSQAEYYLRSYLRTNPGNLYARKLLTSVLLKAGQAPDAMAVLEPAMNTSGQDAEVLALAGETFMQARDFNKAGELFSKAASIAPNVTGLRTALGLSKLGQGNNEAALADLQEAARREPANAQVGIALTTTLLSLKRYDQAWAAVQELDRAQPKNPVIHNLKGMVLAARKDLDGARAAFDQALVLQPSYFAAAANLSRLETELKNPAAAKKHLQDFLARNKGNVDAMTALAALAARNRDLAEATRWLEKAQADNPDAVAPGIRLVNHYLMMRETQKAEALAQALHGKNPDNPDLLDMLGKAHTANGDLPLAVEAYKKLAIAMPRSPQVHMQIAALYLKMNNVGAAEDHLKAALGMQPDFPAAQLAQAEIYVKRGSYDLALMISDQLQKNYPKASGGYQLRGDILMARKKPEQALPAFEKAMQITPASELLIKIANALRVSGKTADGAARIDQWLKQHPDDVRVQLYKGETLLADKQYKAAADYLQGLVQRYPGNITAYNNLAWAYQQAGDARAVAAAEQAYKLAPQHPVVMDTMGWVLVEQGQATKGLPILQKASAAAPEARDIRFHLAQALAKTGDKAAARKELETVLSGEKQFAQADEARALLKQVQ</sequence>
<dbReference type="InterPro" id="IPR014266">
    <property type="entry name" value="PEP-CTERM_TPR_PrsT"/>
</dbReference>
<evidence type="ECO:0000256" key="2">
    <source>
        <dbReference type="ARBA" id="ARBA00022803"/>
    </source>
</evidence>